<dbReference type="PRINTS" id="PR00344">
    <property type="entry name" value="BCTRLSENSOR"/>
</dbReference>
<evidence type="ECO:0000256" key="8">
    <source>
        <dbReference type="ARBA" id="ARBA00022777"/>
    </source>
</evidence>
<feature type="modified residue" description="Phosphohistidine" evidence="12">
    <location>
        <position position="46"/>
    </location>
</feature>
<dbReference type="SUPFAM" id="SSF55874">
    <property type="entry name" value="ATPase domain of HSP90 chaperone/DNA topoisomerase II/histidine kinase"/>
    <property type="match status" value="1"/>
</dbReference>
<evidence type="ECO:0000256" key="10">
    <source>
        <dbReference type="ARBA" id="ARBA00023012"/>
    </source>
</evidence>
<name>A0ABZ0SEY2_9GAMM</name>
<reference evidence="17 18" key="1">
    <citation type="journal article" date="2023" name="Microorganisms">
        <title>Thiorhodovibrio frisius and Trv. litoralis spp. nov., Two Novel Members from a Clade of Fastidious Purple Sulfur Bacteria That Exhibit Unique Red-Shifted Light-Harvesting Capabilities.</title>
        <authorList>
            <person name="Methner A."/>
            <person name="Kuzyk S.B."/>
            <person name="Petersen J."/>
            <person name="Bauer S."/>
            <person name="Brinkmann H."/>
            <person name="Sichau K."/>
            <person name="Wanner G."/>
            <person name="Wolf J."/>
            <person name="Neumann-Schaal M."/>
            <person name="Henke P."/>
            <person name="Tank M."/>
            <person name="Sproer C."/>
            <person name="Bunk B."/>
            <person name="Overmann J."/>
        </authorList>
    </citation>
    <scope>NUCLEOTIDE SEQUENCE [LARGE SCALE GENOMIC DNA]</scope>
    <source>
        <strain evidence="17 18">DSM 6702</strain>
    </source>
</reference>
<evidence type="ECO:0000313" key="18">
    <source>
        <dbReference type="Proteomes" id="UP001432180"/>
    </source>
</evidence>
<dbReference type="CDD" id="cd00731">
    <property type="entry name" value="CheA_reg"/>
    <property type="match status" value="1"/>
</dbReference>
<proteinExistence type="predicted"/>
<feature type="domain" description="CheW-like" evidence="15">
    <location>
        <begin position="608"/>
        <end position="742"/>
    </location>
</feature>
<evidence type="ECO:0000256" key="4">
    <source>
        <dbReference type="ARBA" id="ARBA00022500"/>
    </source>
</evidence>
<dbReference type="Gene3D" id="1.10.287.560">
    <property type="entry name" value="Histidine kinase CheA-like, homodimeric domain"/>
    <property type="match status" value="1"/>
</dbReference>
<dbReference type="InterPro" id="IPR003594">
    <property type="entry name" value="HATPase_dom"/>
</dbReference>
<feature type="domain" description="Histidine kinase" evidence="14">
    <location>
        <begin position="375"/>
        <end position="606"/>
    </location>
</feature>
<dbReference type="SMART" id="SM00260">
    <property type="entry name" value="CheW"/>
    <property type="match status" value="1"/>
</dbReference>
<dbReference type="SMART" id="SM01231">
    <property type="entry name" value="H-kinase_dim"/>
    <property type="match status" value="1"/>
</dbReference>
<dbReference type="InterPro" id="IPR002545">
    <property type="entry name" value="CheW-lke_dom"/>
</dbReference>
<keyword evidence="5 12" id="KW-0597">Phosphoprotein</keyword>
<dbReference type="GO" id="GO:0004673">
    <property type="term" value="F:protein histidine kinase activity"/>
    <property type="evidence" value="ECO:0007669"/>
    <property type="project" value="UniProtKB-EC"/>
</dbReference>
<evidence type="ECO:0000256" key="12">
    <source>
        <dbReference type="PROSITE-ProRule" id="PRU00110"/>
    </source>
</evidence>
<comment type="function">
    <text evidence="11">Involved in the transmission of sensory signals from the chemoreceptors to the flagellar motors. CheA is autophosphorylated; it can transfer its phosphate group to either CheB or CheY.</text>
</comment>
<keyword evidence="9" id="KW-0067">ATP-binding</keyword>
<dbReference type="PANTHER" id="PTHR43395">
    <property type="entry name" value="SENSOR HISTIDINE KINASE CHEA"/>
    <property type="match status" value="1"/>
</dbReference>
<feature type="compositionally biased region" description="Low complexity" evidence="13">
    <location>
        <begin position="140"/>
        <end position="163"/>
    </location>
</feature>
<evidence type="ECO:0000256" key="1">
    <source>
        <dbReference type="ARBA" id="ARBA00000085"/>
    </source>
</evidence>
<organism evidence="17 18">
    <name type="scientific">Thiorhodovibrio winogradskyi</name>
    <dbReference type="NCBI Taxonomy" id="77007"/>
    <lineage>
        <taxon>Bacteria</taxon>
        <taxon>Pseudomonadati</taxon>
        <taxon>Pseudomonadota</taxon>
        <taxon>Gammaproteobacteria</taxon>
        <taxon>Chromatiales</taxon>
        <taxon>Chromatiaceae</taxon>
        <taxon>Thiorhodovibrio</taxon>
    </lineage>
</organism>
<dbReference type="InterPro" id="IPR051315">
    <property type="entry name" value="Bact_Chemotaxis_CheA"/>
</dbReference>
<feature type="domain" description="HPt" evidence="16">
    <location>
        <begin position="1"/>
        <end position="103"/>
    </location>
</feature>
<dbReference type="PROSITE" id="PS50109">
    <property type="entry name" value="HIS_KIN"/>
    <property type="match status" value="1"/>
</dbReference>
<dbReference type="SMART" id="SM00073">
    <property type="entry name" value="HPT"/>
    <property type="match status" value="1"/>
</dbReference>
<comment type="catalytic activity">
    <reaction evidence="1">
        <text>ATP + protein L-histidine = ADP + protein N-phospho-L-histidine.</text>
        <dbReference type="EC" id="2.7.13.3"/>
    </reaction>
</comment>
<gene>
    <name evidence="17" type="primary">cheA_3</name>
    <name evidence="17" type="ORF">Thiowin_04747</name>
</gene>
<protein>
    <recommendedName>
        <fullName evidence="3">Chemotaxis protein CheA</fullName>
        <ecNumber evidence="2">2.7.13.3</ecNumber>
    </recommendedName>
</protein>
<evidence type="ECO:0000259" key="15">
    <source>
        <dbReference type="PROSITE" id="PS50851"/>
    </source>
</evidence>
<keyword evidence="7" id="KW-0547">Nucleotide-binding</keyword>
<dbReference type="EMBL" id="CP121472">
    <property type="protein sequence ID" value="WPL19610.1"/>
    <property type="molecule type" value="Genomic_DNA"/>
</dbReference>
<dbReference type="SUPFAM" id="SSF47384">
    <property type="entry name" value="Homodimeric domain of signal transducing histidine kinase"/>
    <property type="match status" value="1"/>
</dbReference>
<dbReference type="InterPro" id="IPR036097">
    <property type="entry name" value="HisK_dim/P_sf"/>
</dbReference>
<evidence type="ECO:0000256" key="3">
    <source>
        <dbReference type="ARBA" id="ARBA00021495"/>
    </source>
</evidence>
<evidence type="ECO:0000259" key="14">
    <source>
        <dbReference type="PROSITE" id="PS50109"/>
    </source>
</evidence>
<sequence>MNMDAARQAFLEEVEELLHTMEDALFALESNPGDSESLNAVFRAMHTIKGTGGVFGYTPIVNFTHEIESVMEEVRSGREPMTDQLVSILFECRDHTGNLVEAIVSSDGDDRLELAPALTDAGNKLVEKLAARNGGGGRAVAGAPSGAPGKGQSAQDSAATSASTDKDPPKYLPVASDAWIIALDFGPDALRNGMDPLSFLRYLRSLGNIVDVATIPIWPPNPDDFDPESCYLSFRISFRSDADKATIADVFTFAEDDCDIRILAPETAQDKYLEMLHRLPDDHISRIGEMLVEIGALTQQELGRALASQGVGANTESEEEAAAKKRRLGEILVEQGSVKPALMEQAVKTQEAARKRLDENRFIRVDAERLGHLINLVGELVTSSAAIRVMVERHGIEDMNEVVDGVDYLVEEIRDNALQLRMVPIGDSLSRFRRVVRDSSKDLGKEIDLVITGGETELDKTLIEKITDPLTHLIRNAIDHAIEMPEERQRIGKPAAGTILCNAYHDSGHIVIEIKDDGAGLDAERIRAKAEAKGLVKPEDVLSRDETLRLIFEPGLSTKDTASNLSGRGVGMDVVRRNIEALRGSVELESELGQGTKITIILPLTLAIIDGFLVGAGNEQYVIPLSQVSECVEVDPAATTNRNGEHYVNLRGEVLPFIRLTELFRCQAEERKSTRESLVVVRFGHHKLGLVVDTLLGELQTVIKPLGNLFENLQGIAGATILGTGDIALILDVGELANIGQTHRRLGN</sequence>
<feature type="region of interest" description="Disordered" evidence="13">
    <location>
        <begin position="136"/>
        <end position="169"/>
    </location>
</feature>
<dbReference type="InterPro" id="IPR036890">
    <property type="entry name" value="HATPase_C_sf"/>
</dbReference>
<evidence type="ECO:0000256" key="2">
    <source>
        <dbReference type="ARBA" id="ARBA00012438"/>
    </source>
</evidence>
<evidence type="ECO:0000256" key="5">
    <source>
        <dbReference type="ARBA" id="ARBA00022553"/>
    </source>
</evidence>
<dbReference type="SMART" id="SM00387">
    <property type="entry name" value="HATPase_c"/>
    <property type="match status" value="1"/>
</dbReference>
<evidence type="ECO:0000256" key="13">
    <source>
        <dbReference type="SAM" id="MobiDB-lite"/>
    </source>
</evidence>
<evidence type="ECO:0000313" key="17">
    <source>
        <dbReference type="EMBL" id="WPL19610.1"/>
    </source>
</evidence>
<dbReference type="InterPro" id="IPR005467">
    <property type="entry name" value="His_kinase_dom"/>
</dbReference>
<dbReference type="InterPro" id="IPR008207">
    <property type="entry name" value="Sig_transdc_His_kin_Hpt_dom"/>
</dbReference>
<dbReference type="InterPro" id="IPR004105">
    <property type="entry name" value="CheA-like_dim"/>
</dbReference>
<dbReference type="InterPro" id="IPR036641">
    <property type="entry name" value="HPT_dom_sf"/>
</dbReference>
<dbReference type="PROSITE" id="PS50894">
    <property type="entry name" value="HPT"/>
    <property type="match status" value="1"/>
</dbReference>
<dbReference type="Gene3D" id="3.30.565.10">
    <property type="entry name" value="Histidine kinase-like ATPase, C-terminal domain"/>
    <property type="match status" value="1"/>
</dbReference>
<dbReference type="RefSeq" id="WP_328985360.1">
    <property type="nucleotide sequence ID" value="NZ_CP121472.1"/>
</dbReference>
<keyword evidence="4" id="KW-0145">Chemotaxis</keyword>
<keyword evidence="8" id="KW-0418">Kinase</keyword>
<dbReference type="PROSITE" id="PS50851">
    <property type="entry name" value="CHEW"/>
    <property type="match status" value="1"/>
</dbReference>
<evidence type="ECO:0000259" key="16">
    <source>
        <dbReference type="PROSITE" id="PS50894"/>
    </source>
</evidence>
<dbReference type="Pfam" id="PF02518">
    <property type="entry name" value="HATPase_c"/>
    <property type="match status" value="1"/>
</dbReference>
<evidence type="ECO:0000256" key="6">
    <source>
        <dbReference type="ARBA" id="ARBA00022679"/>
    </source>
</evidence>
<dbReference type="EC" id="2.7.13.3" evidence="2"/>
<accession>A0ABZ0SEY2</accession>
<dbReference type="SUPFAM" id="SSF50341">
    <property type="entry name" value="CheW-like"/>
    <property type="match status" value="1"/>
</dbReference>
<keyword evidence="18" id="KW-1185">Reference proteome</keyword>
<dbReference type="Gene3D" id="2.30.30.40">
    <property type="entry name" value="SH3 Domains"/>
    <property type="match status" value="1"/>
</dbReference>
<keyword evidence="10" id="KW-0902">Two-component regulatory system</keyword>
<evidence type="ECO:0000256" key="7">
    <source>
        <dbReference type="ARBA" id="ARBA00022741"/>
    </source>
</evidence>
<dbReference type="InterPro" id="IPR004358">
    <property type="entry name" value="Sig_transdc_His_kin-like_C"/>
</dbReference>
<dbReference type="CDD" id="cd00088">
    <property type="entry name" value="HPT"/>
    <property type="match status" value="1"/>
</dbReference>
<dbReference type="InterPro" id="IPR036061">
    <property type="entry name" value="CheW-like_dom_sf"/>
</dbReference>
<dbReference type="InterPro" id="IPR037006">
    <property type="entry name" value="CheA-like_homodim_sf"/>
</dbReference>
<dbReference type="CDD" id="cd16916">
    <property type="entry name" value="HATPase_CheA-like"/>
    <property type="match status" value="1"/>
</dbReference>
<dbReference type="PANTHER" id="PTHR43395:SF10">
    <property type="entry name" value="CHEMOTAXIS PROTEIN CHEA"/>
    <property type="match status" value="1"/>
</dbReference>
<dbReference type="Proteomes" id="UP001432180">
    <property type="component" value="Chromosome"/>
</dbReference>
<dbReference type="Pfam" id="PF01627">
    <property type="entry name" value="Hpt"/>
    <property type="match status" value="1"/>
</dbReference>
<dbReference type="SUPFAM" id="SSF47226">
    <property type="entry name" value="Histidine-containing phosphotransfer domain, HPT domain"/>
    <property type="match status" value="1"/>
</dbReference>
<dbReference type="Pfam" id="PF02895">
    <property type="entry name" value="H-kinase_dim"/>
    <property type="match status" value="1"/>
</dbReference>
<evidence type="ECO:0000256" key="9">
    <source>
        <dbReference type="ARBA" id="ARBA00022840"/>
    </source>
</evidence>
<keyword evidence="6 17" id="KW-0808">Transferase</keyword>
<dbReference type="Gene3D" id="1.20.120.160">
    <property type="entry name" value="HPT domain"/>
    <property type="match status" value="1"/>
</dbReference>
<dbReference type="Pfam" id="PF01584">
    <property type="entry name" value="CheW"/>
    <property type="match status" value="1"/>
</dbReference>
<evidence type="ECO:0000256" key="11">
    <source>
        <dbReference type="ARBA" id="ARBA00035100"/>
    </source>
</evidence>